<evidence type="ECO:0000256" key="1">
    <source>
        <dbReference type="SAM" id="MobiDB-lite"/>
    </source>
</evidence>
<dbReference type="EMBL" id="CP155447">
    <property type="protein sequence ID" value="XBH04500.1"/>
    <property type="molecule type" value="Genomic_DNA"/>
</dbReference>
<evidence type="ECO:0000259" key="2">
    <source>
        <dbReference type="Pfam" id="PF13007"/>
    </source>
</evidence>
<feature type="region of interest" description="Disordered" evidence="1">
    <location>
        <begin position="48"/>
        <end position="100"/>
    </location>
</feature>
<dbReference type="Pfam" id="PF13007">
    <property type="entry name" value="LZ_Tnp_IS66"/>
    <property type="match status" value="1"/>
</dbReference>
<sequence length="137" mass="14742">MQEKHAEQAETLALFRRYVFGPRRERLADNPGQGHLFDLHDATLTVEAAVTPETDANASGDPTQAARPKRRSSKSKSTSCSKCRDGVTSPPVPPKSVPGGIAGPGLVSKFAVRLPLYEVASFEASEAAVHFRIARKS</sequence>
<organism evidence="3">
    <name type="scientific">Singulisphaera sp. Ch08</name>
    <dbReference type="NCBI Taxonomy" id="3120278"/>
    <lineage>
        <taxon>Bacteria</taxon>
        <taxon>Pseudomonadati</taxon>
        <taxon>Planctomycetota</taxon>
        <taxon>Planctomycetia</taxon>
        <taxon>Isosphaerales</taxon>
        <taxon>Isosphaeraceae</taxon>
        <taxon>Singulisphaera</taxon>
    </lineage>
</organism>
<dbReference type="AlphaFoldDB" id="A0AAU7CH62"/>
<accession>A0AAU7CH62</accession>
<evidence type="ECO:0000313" key="3">
    <source>
        <dbReference type="EMBL" id="XBH04500.1"/>
    </source>
</evidence>
<reference evidence="3" key="1">
    <citation type="submission" date="2024-05" db="EMBL/GenBank/DDBJ databases">
        <title>Planctomycetes of the genus Singulisphaera possess chitinolytic capabilities.</title>
        <authorList>
            <person name="Ivanova A."/>
        </authorList>
    </citation>
    <scope>NUCLEOTIDE SEQUENCE</scope>
    <source>
        <strain evidence="3">Ch08T</strain>
    </source>
</reference>
<feature type="domain" description="Transposase TnpC homeodomain" evidence="2">
    <location>
        <begin position="10"/>
        <end position="72"/>
    </location>
</feature>
<protein>
    <recommendedName>
        <fullName evidence="2">Transposase TnpC homeodomain domain-containing protein</fullName>
    </recommendedName>
</protein>
<feature type="compositionally biased region" description="Low complexity" evidence="1">
    <location>
        <begin position="75"/>
        <end position="89"/>
    </location>
</feature>
<proteinExistence type="predicted"/>
<name>A0AAU7CH62_9BACT</name>
<dbReference type="RefSeq" id="WP_406697263.1">
    <property type="nucleotide sequence ID" value="NZ_CP155447.1"/>
</dbReference>
<dbReference type="InterPro" id="IPR024463">
    <property type="entry name" value="Transposase_TnpC_homeodom"/>
</dbReference>
<gene>
    <name evidence="3" type="ORF">V5E97_00355</name>
</gene>